<organism evidence="1 2">
    <name type="scientific">Saccharomyces cerevisiae (strain Lalvin EC1118 / Prise de mousse)</name>
    <name type="common">Baker's yeast</name>
    <dbReference type="NCBI Taxonomy" id="643680"/>
    <lineage>
        <taxon>Eukaryota</taxon>
        <taxon>Fungi</taxon>
        <taxon>Dikarya</taxon>
        <taxon>Ascomycota</taxon>
        <taxon>Saccharomycotina</taxon>
        <taxon>Saccharomycetes</taxon>
        <taxon>Saccharomycetales</taxon>
        <taxon>Saccharomycetaceae</taxon>
        <taxon>Saccharomyces</taxon>
    </lineage>
</organism>
<proteinExistence type="predicted"/>
<dbReference type="AlphaFoldDB" id="C8ZEJ2"/>
<evidence type="ECO:0000313" key="1">
    <source>
        <dbReference type="EMBL" id="CAY81808.1"/>
    </source>
</evidence>
<protein>
    <submittedName>
        <fullName evidence="1">EC1118_1M3_1398p</fullName>
    </submittedName>
</protein>
<accession>C8ZEJ2</accession>
<reference evidence="1 2" key="1">
    <citation type="journal article" date="2009" name="Proc. Natl. Acad. Sci. U.S.A.">
        <title>Eukaryote-to-eukaryote gene transfer events revealed by the genome sequence of the wine yeast Saccharomyces cerevisiae EC1118.</title>
        <authorList>
            <person name="Novo M."/>
            <person name="Bigey F."/>
            <person name="Beyne E."/>
            <person name="Galeote V."/>
            <person name="Gavory F."/>
            <person name="Mallet S."/>
            <person name="Cambot B."/>
            <person name="Legras J.L."/>
            <person name="Wincker P."/>
            <person name="Casaregola S."/>
            <person name="Dequin S."/>
        </authorList>
    </citation>
    <scope>NUCLEOTIDE SEQUENCE [LARGE SCALE GENOMIC DNA]</scope>
    <source>
        <strain evidence="2">Lalvin EC1118 / Prise de mousse</strain>
    </source>
</reference>
<dbReference type="EMBL" id="FN393082">
    <property type="protein sequence ID" value="CAY81808.1"/>
    <property type="molecule type" value="Genomic_DNA"/>
</dbReference>
<dbReference type="HOGENOM" id="CLU_1994404_0_0_1"/>
<name>C8ZEJ2_YEAS8</name>
<sequence length="144" mass="15675">MKKKVNSRNSLYAFVVFNDMLFYHCSSFSSSSSSSSSSASTRRLPFGHSWGTWSTDMCSLGCTVYLGKGDTNSKSNSSLPRSRSNEVSSLLMMWPSSSIVVAVAVSSCPSLKQSTSSSADNCLILSWRALDHSTGSLEYTARYM</sequence>
<evidence type="ECO:0000313" key="2">
    <source>
        <dbReference type="Proteomes" id="UP000000286"/>
    </source>
</evidence>
<dbReference type="Proteomes" id="UP000000286">
    <property type="component" value="Chromosome XIII"/>
</dbReference>
<gene>
    <name evidence="1" type="ORF">EC1118_1M3_1398g</name>
</gene>